<evidence type="ECO:0000313" key="1">
    <source>
        <dbReference type="EMBL" id="CAF1212483.1"/>
    </source>
</evidence>
<gene>
    <name evidence="5" type="ORF">FNK824_LOCUS14658</name>
    <name evidence="6" type="ORF">JBS370_LOCUS19859</name>
    <name evidence="4" type="ORF">OTI717_LOCUS16918</name>
    <name evidence="1" type="ORF">RFH988_LOCUS25200</name>
    <name evidence="2" type="ORF">SEV965_LOCUS25252</name>
    <name evidence="3" type="ORF">ZHD862_LOCUS27648</name>
</gene>
<sequence length="101" mass="11103">MEQSATEKELLIIYKKEFETTVLSPSSTITTTTTTTTTAATTTAASASATRNHQTTIKLNNADKAWQGFLKSTSKDLPMEIPTTTTVQSEIKRYRNLATKL</sequence>
<dbReference type="Proteomes" id="UP000663823">
    <property type="component" value="Unassembled WGS sequence"/>
</dbReference>
<evidence type="ECO:0000313" key="2">
    <source>
        <dbReference type="EMBL" id="CAF1280976.1"/>
    </source>
</evidence>
<evidence type="ECO:0000313" key="6">
    <source>
        <dbReference type="EMBL" id="CAF3881366.1"/>
    </source>
</evidence>
<proteinExistence type="predicted"/>
<dbReference type="EMBL" id="CAJOBD010002429">
    <property type="protein sequence ID" value="CAF3881366.1"/>
    <property type="molecule type" value="Genomic_DNA"/>
</dbReference>
<dbReference type="Proteomes" id="UP000663889">
    <property type="component" value="Unassembled WGS sequence"/>
</dbReference>
<evidence type="ECO:0000313" key="7">
    <source>
        <dbReference type="Proteomes" id="UP000663889"/>
    </source>
</evidence>
<dbReference type="OrthoDB" id="1607513at2759"/>
<evidence type="ECO:0000313" key="3">
    <source>
        <dbReference type="EMBL" id="CAF1294887.1"/>
    </source>
</evidence>
<dbReference type="EMBL" id="CAJNOU010002016">
    <property type="protein sequence ID" value="CAF1280976.1"/>
    <property type="molecule type" value="Genomic_DNA"/>
</dbReference>
<reference evidence="2" key="1">
    <citation type="submission" date="2021-02" db="EMBL/GenBank/DDBJ databases">
        <authorList>
            <person name="Nowell W R."/>
        </authorList>
    </citation>
    <scope>NUCLEOTIDE SEQUENCE</scope>
</reference>
<name>A0A815C1X7_9BILA</name>
<dbReference type="EMBL" id="CAJOAX010002170">
    <property type="protein sequence ID" value="CAF3775925.1"/>
    <property type="molecule type" value="Genomic_DNA"/>
</dbReference>
<dbReference type="AlphaFoldDB" id="A0A815C1X7"/>
<dbReference type="EMBL" id="CAJNOO010001899">
    <property type="protein sequence ID" value="CAF1212483.1"/>
    <property type="molecule type" value="Genomic_DNA"/>
</dbReference>
<dbReference type="EMBL" id="CAJNOT010002209">
    <property type="protein sequence ID" value="CAF1294887.1"/>
    <property type="molecule type" value="Genomic_DNA"/>
</dbReference>
<protein>
    <submittedName>
        <fullName evidence="2">Uncharacterized protein</fullName>
    </submittedName>
</protein>
<dbReference type="Proteomes" id="UP000663836">
    <property type="component" value="Unassembled WGS sequence"/>
</dbReference>
<comment type="caution">
    <text evidence="2">The sequence shown here is derived from an EMBL/GenBank/DDBJ whole genome shotgun (WGS) entry which is preliminary data.</text>
</comment>
<evidence type="ECO:0000313" key="4">
    <source>
        <dbReference type="EMBL" id="CAF3775925.1"/>
    </source>
</evidence>
<organism evidence="2 7">
    <name type="scientific">Rotaria sordida</name>
    <dbReference type="NCBI Taxonomy" id="392033"/>
    <lineage>
        <taxon>Eukaryota</taxon>
        <taxon>Metazoa</taxon>
        <taxon>Spiralia</taxon>
        <taxon>Gnathifera</taxon>
        <taxon>Rotifera</taxon>
        <taxon>Eurotatoria</taxon>
        <taxon>Bdelloidea</taxon>
        <taxon>Philodinida</taxon>
        <taxon>Philodinidae</taxon>
        <taxon>Rotaria</taxon>
    </lineage>
</organism>
<dbReference type="Proteomes" id="UP000663874">
    <property type="component" value="Unassembled WGS sequence"/>
</dbReference>
<accession>A0A815C1X7</accession>
<evidence type="ECO:0000313" key="5">
    <source>
        <dbReference type="EMBL" id="CAF3794917.1"/>
    </source>
</evidence>
<dbReference type="EMBL" id="CAJOBE010002044">
    <property type="protein sequence ID" value="CAF3794917.1"/>
    <property type="molecule type" value="Genomic_DNA"/>
</dbReference>
<dbReference type="Proteomes" id="UP000663882">
    <property type="component" value="Unassembled WGS sequence"/>
</dbReference>
<dbReference type="Proteomes" id="UP000663864">
    <property type="component" value="Unassembled WGS sequence"/>
</dbReference>